<keyword evidence="4" id="KW-1185">Reference proteome</keyword>
<keyword evidence="2" id="KW-0472">Membrane</keyword>
<reference evidence="3 4" key="1">
    <citation type="submission" date="2020-08" db="EMBL/GenBank/DDBJ databases">
        <title>The genome sequence of type strain Novosphingobium piscinae KCTC 42194.</title>
        <authorList>
            <person name="Liu Y."/>
        </authorList>
    </citation>
    <scope>NUCLEOTIDE SEQUENCE [LARGE SCALE GENOMIC DNA]</scope>
    <source>
        <strain evidence="3 4">KCTC 42194</strain>
    </source>
</reference>
<keyword evidence="2" id="KW-1133">Transmembrane helix</keyword>
<feature type="compositionally biased region" description="Pro residues" evidence="1">
    <location>
        <begin position="85"/>
        <end position="95"/>
    </location>
</feature>
<evidence type="ECO:0000313" key="3">
    <source>
        <dbReference type="EMBL" id="MBC2667829.1"/>
    </source>
</evidence>
<dbReference type="Proteomes" id="UP000551327">
    <property type="component" value="Unassembled WGS sequence"/>
</dbReference>
<evidence type="ECO:0000256" key="2">
    <source>
        <dbReference type="SAM" id="Phobius"/>
    </source>
</evidence>
<feature type="transmembrane region" description="Helical" evidence="2">
    <location>
        <begin position="63"/>
        <end position="82"/>
    </location>
</feature>
<feature type="compositionally biased region" description="Low complexity" evidence="1">
    <location>
        <begin position="176"/>
        <end position="190"/>
    </location>
</feature>
<keyword evidence="2" id="KW-0812">Transmembrane</keyword>
<proteinExistence type="predicted"/>
<evidence type="ECO:0000313" key="4">
    <source>
        <dbReference type="Proteomes" id="UP000551327"/>
    </source>
</evidence>
<sequence>MIEQQTRPDRDPDDDSDLIAALAALPRPEAPPALLARIVQSVEPPAGAAAAPPLRPAQRLARGATWGAVAAGLALGLILLLGRQAPPPSAAPPPGAQVAAQQLPAAGAAQAPLGKTETARSARLAAAGPVTSRAAAGRTGPEGQAPLISMDRPASPPAVAEAETVPTVQRGAEPEAATPVPQPVLAQPAVDEAMPRLVEAPSFGPAPAPRPTASQRPPMGFRPAGN</sequence>
<protein>
    <submittedName>
        <fullName evidence="3">Uncharacterized protein</fullName>
    </submittedName>
</protein>
<feature type="compositionally biased region" description="Low complexity" evidence="1">
    <location>
        <begin position="96"/>
        <end position="112"/>
    </location>
</feature>
<dbReference type="AlphaFoldDB" id="A0A7X1KNL9"/>
<accession>A0A7X1KNL9</accession>
<comment type="caution">
    <text evidence="3">The sequence shown here is derived from an EMBL/GenBank/DDBJ whole genome shotgun (WGS) entry which is preliminary data.</text>
</comment>
<gene>
    <name evidence="3" type="ORF">H7F53_01555</name>
</gene>
<name>A0A7X1KNL9_9SPHN</name>
<dbReference type="RefSeq" id="WP_185677696.1">
    <property type="nucleotide sequence ID" value="NZ_JACLAX010000001.1"/>
</dbReference>
<organism evidence="3 4">
    <name type="scientific">Novosphingobium piscinae</name>
    <dbReference type="NCBI Taxonomy" id="1507448"/>
    <lineage>
        <taxon>Bacteria</taxon>
        <taxon>Pseudomonadati</taxon>
        <taxon>Pseudomonadota</taxon>
        <taxon>Alphaproteobacteria</taxon>
        <taxon>Sphingomonadales</taxon>
        <taxon>Sphingomonadaceae</taxon>
        <taxon>Novosphingobium</taxon>
    </lineage>
</organism>
<feature type="region of interest" description="Disordered" evidence="1">
    <location>
        <begin position="84"/>
        <end position="226"/>
    </location>
</feature>
<dbReference type="EMBL" id="JACLAX010000001">
    <property type="protein sequence ID" value="MBC2667829.1"/>
    <property type="molecule type" value="Genomic_DNA"/>
</dbReference>
<evidence type="ECO:0000256" key="1">
    <source>
        <dbReference type="SAM" id="MobiDB-lite"/>
    </source>
</evidence>